<keyword evidence="4" id="KW-1185">Reference proteome</keyword>
<gene>
    <name evidence="3" type="ORF">CHU92_07235</name>
</gene>
<proteinExistence type="predicted"/>
<reference evidence="3 4" key="1">
    <citation type="submission" date="2017-07" db="EMBL/GenBank/DDBJ databases">
        <title>Flavobacterium cyanobacteriorum sp. nov., isolated from cyanobacterial aggregates in a eutrophic lake.</title>
        <authorList>
            <person name="Cai H."/>
        </authorList>
    </citation>
    <scope>NUCLEOTIDE SEQUENCE [LARGE SCALE GENOMIC DNA]</scope>
    <source>
        <strain evidence="3 4">TH021</strain>
    </source>
</reference>
<accession>A0A255Z936</accession>
<dbReference type="PIRSF" id="PIRSF026631">
    <property type="entry name" value="UCP026631"/>
    <property type="match status" value="1"/>
</dbReference>
<feature type="domain" description="YdbS-like PH" evidence="2">
    <location>
        <begin position="73"/>
        <end position="146"/>
    </location>
</feature>
<dbReference type="Proteomes" id="UP000216605">
    <property type="component" value="Unassembled WGS sequence"/>
</dbReference>
<name>A0A255Z936_9FLAO</name>
<feature type="transmembrane region" description="Helical" evidence="1">
    <location>
        <begin position="362"/>
        <end position="381"/>
    </location>
</feature>
<keyword evidence="1" id="KW-0812">Transmembrane</keyword>
<feature type="domain" description="YdbS-like PH" evidence="2">
    <location>
        <begin position="258"/>
        <end position="316"/>
    </location>
</feature>
<feature type="transmembrane region" description="Helical" evidence="1">
    <location>
        <begin position="230"/>
        <end position="252"/>
    </location>
</feature>
<comment type="caution">
    <text evidence="3">The sequence shown here is derived from an EMBL/GenBank/DDBJ whole genome shotgun (WGS) entry which is preliminary data.</text>
</comment>
<dbReference type="PANTHER" id="PTHR34473:SF2">
    <property type="entry name" value="UPF0699 TRANSMEMBRANE PROTEIN YDBT"/>
    <property type="match status" value="1"/>
</dbReference>
<dbReference type="PANTHER" id="PTHR34473">
    <property type="entry name" value="UPF0699 TRANSMEMBRANE PROTEIN YDBS"/>
    <property type="match status" value="1"/>
</dbReference>
<protein>
    <recommendedName>
        <fullName evidence="2">YdbS-like PH domain-containing protein</fullName>
    </recommendedName>
</protein>
<sequence>MRDDFSQPQRQSLVGVVVMFTDNAQKLVRALWPMLIVILLRTDKDDKSYLVASLAAGVLLLAISSYLKYINFTFHLDEDNEEFIVRKGVFNKKRIAIPLDKIQQVNINQSVIQKIIGVHELEVDTAGSSNKEVSIRAITHKMAITLKSRLLQGKKETPADASAEPVQKDEKPFITISLASLFKTGITSNYVRSFALLIAFIITLFQQIEDFFDYMDINDDPLDDYISTEIMLQFIAFIITGILLLTIVVNLSRTIIKYFDFRITRQPGSLLLSYGLLNTRNTILRAEKVQILTVGRNYFQKKFGIQDLKIRQAALTEENPESKKSLLEIPGCNDSEKDTLLELLLGEVPEKGIMYKPNYRKLVLGLFVRVVIPVLFYYVIGLLVPELYVAFIIPFYVFFAAILTFMAYRNSRLFVTDKFIIRQKGAWDIDNDYVMPHKIQSFKIYQYFWQKQANVGTIIIYTAGGHIHFGVADYNKMKNLLNYWLYQVETTGRHWM</sequence>
<dbReference type="AlphaFoldDB" id="A0A255Z936"/>
<dbReference type="EMBL" id="NOXV01000244">
    <property type="protein sequence ID" value="OYQ37949.1"/>
    <property type="molecule type" value="Genomic_DNA"/>
</dbReference>
<evidence type="ECO:0000313" key="3">
    <source>
        <dbReference type="EMBL" id="OYQ37949.1"/>
    </source>
</evidence>
<evidence type="ECO:0000259" key="2">
    <source>
        <dbReference type="Pfam" id="PF03703"/>
    </source>
</evidence>
<dbReference type="RefSeq" id="WP_094414076.1">
    <property type="nucleotide sequence ID" value="NZ_NOXV01000244.1"/>
</dbReference>
<feature type="transmembrane region" description="Helical" evidence="1">
    <location>
        <begin position="387"/>
        <end position="408"/>
    </location>
</feature>
<keyword evidence="1" id="KW-1133">Transmembrane helix</keyword>
<organism evidence="3 4">
    <name type="scientific">Flavobacterium cyanobacteriorum</name>
    <dbReference type="NCBI Taxonomy" id="2022802"/>
    <lineage>
        <taxon>Bacteria</taxon>
        <taxon>Pseudomonadati</taxon>
        <taxon>Bacteroidota</taxon>
        <taxon>Flavobacteriia</taxon>
        <taxon>Flavobacteriales</taxon>
        <taxon>Flavobacteriaceae</taxon>
        <taxon>Flavobacterium</taxon>
    </lineage>
</organism>
<dbReference type="OrthoDB" id="1049931at2"/>
<dbReference type="InterPro" id="IPR014529">
    <property type="entry name" value="UCP026631"/>
</dbReference>
<feature type="transmembrane region" description="Helical" evidence="1">
    <location>
        <begin position="190"/>
        <end position="208"/>
    </location>
</feature>
<feature type="transmembrane region" description="Helical" evidence="1">
    <location>
        <begin position="49"/>
        <end position="67"/>
    </location>
</feature>
<keyword evidence="1" id="KW-0472">Membrane</keyword>
<dbReference type="Pfam" id="PF03703">
    <property type="entry name" value="bPH_2"/>
    <property type="match status" value="3"/>
</dbReference>
<evidence type="ECO:0000313" key="4">
    <source>
        <dbReference type="Proteomes" id="UP000216605"/>
    </source>
</evidence>
<dbReference type="InterPro" id="IPR005182">
    <property type="entry name" value="YdbS-like_PH"/>
</dbReference>
<feature type="domain" description="YdbS-like PH" evidence="2">
    <location>
        <begin position="408"/>
        <end position="467"/>
    </location>
</feature>
<evidence type="ECO:0000256" key="1">
    <source>
        <dbReference type="SAM" id="Phobius"/>
    </source>
</evidence>